<feature type="transmembrane region" description="Helical" evidence="1">
    <location>
        <begin position="252"/>
        <end position="271"/>
    </location>
</feature>
<feature type="transmembrane region" description="Helical" evidence="1">
    <location>
        <begin position="49"/>
        <end position="68"/>
    </location>
</feature>
<proteinExistence type="predicted"/>
<dbReference type="Pfam" id="PF01757">
    <property type="entry name" value="Acyl_transf_3"/>
    <property type="match status" value="1"/>
</dbReference>
<dbReference type="RefSeq" id="WP_162347101.1">
    <property type="nucleotide sequence ID" value="NZ_JAAEAA010000019.1"/>
</dbReference>
<evidence type="ECO:0000313" key="4">
    <source>
        <dbReference type="Proteomes" id="UP000478546"/>
    </source>
</evidence>
<evidence type="ECO:0000259" key="2">
    <source>
        <dbReference type="Pfam" id="PF01757"/>
    </source>
</evidence>
<dbReference type="PANTHER" id="PTHR23028:SF53">
    <property type="entry name" value="ACYL_TRANSF_3 DOMAIN-CONTAINING PROTEIN"/>
    <property type="match status" value="1"/>
</dbReference>
<dbReference type="InterPro" id="IPR002656">
    <property type="entry name" value="Acyl_transf_3_dom"/>
</dbReference>
<keyword evidence="3" id="KW-0808">Transferase</keyword>
<evidence type="ECO:0000313" key="3">
    <source>
        <dbReference type="EMBL" id="NDK57039.1"/>
    </source>
</evidence>
<name>A0A6B2H173_9BACT</name>
<dbReference type="GO" id="GO:0016020">
    <property type="term" value="C:membrane"/>
    <property type="evidence" value="ECO:0007669"/>
    <property type="project" value="TreeGrafter"/>
</dbReference>
<sequence>MAVQQLKQAPSRVTSLDYVRGLAAFGILLYHFQSWTLGHMEAESFWGRIGLYGVAIFYVLSGLTLYHVYETRLQLQKAPLTDFYLKRIFRLFPLLWLIMPVYLLIDPTLRDWDRIVLNFTGLFGFVNWDEPIGVGVWSIGNELVFYLFFPVFLFAAKYSRWAFALECLLIVAIAIYFAFYSIDDAAPLAQEWRDYVNPFNQIFLFLGGVAIGYFTKYKQLPSLPLVLLLIMAVAVFTYYPADGNTITLVTDWNRFIFAGTCLAVCFAMYKLPLTLPNVLHVPLHTLGEISYAVYLLHPLVHKVVKYLAKQLHFSPWVTILLAIAITLILSYLVYQYYEKRFIRLGQKVSATITGKMAA</sequence>
<feature type="transmembrane region" description="Helical" evidence="1">
    <location>
        <begin position="278"/>
        <end position="296"/>
    </location>
</feature>
<feature type="transmembrane region" description="Helical" evidence="1">
    <location>
        <begin position="18"/>
        <end position="37"/>
    </location>
</feature>
<accession>A0A6B2H173</accession>
<dbReference type="InterPro" id="IPR050879">
    <property type="entry name" value="Acyltransferase_3"/>
</dbReference>
<gene>
    <name evidence="3" type="ORF">GWO68_14025</name>
</gene>
<feature type="domain" description="Acyltransferase 3" evidence="2">
    <location>
        <begin position="14"/>
        <end position="334"/>
    </location>
</feature>
<keyword evidence="1" id="KW-0472">Membrane</keyword>
<keyword evidence="3" id="KW-0012">Acyltransferase</keyword>
<protein>
    <submittedName>
        <fullName evidence="3">Acyltransferase</fullName>
    </submittedName>
</protein>
<reference evidence="3 4" key="1">
    <citation type="submission" date="2020-01" db="EMBL/GenBank/DDBJ databases">
        <authorList>
            <person name="Kim M.K."/>
        </authorList>
    </citation>
    <scope>NUCLEOTIDE SEQUENCE [LARGE SCALE GENOMIC DNA]</scope>
    <source>
        <strain evidence="3 4">BT213</strain>
    </source>
</reference>
<keyword evidence="1" id="KW-1133">Transmembrane helix</keyword>
<feature type="transmembrane region" description="Helical" evidence="1">
    <location>
        <begin position="134"/>
        <end position="154"/>
    </location>
</feature>
<feature type="transmembrane region" description="Helical" evidence="1">
    <location>
        <begin position="88"/>
        <end position="105"/>
    </location>
</feature>
<evidence type="ECO:0000256" key="1">
    <source>
        <dbReference type="SAM" id="Phobius"/>
    </source>
</evidence>
<feature type="transmembrane region" description="Helical" evidence="1">
    <location>
        <begin position="161"/>
        <end position="179"/>
    </location>
</feature>
<dbReference type="Proteomes" id="UP000478546">
    <property type="component" value="Unassembled WGS sequence"/>
</dbReference>
<keyword evidence="4" id="KW-1185">Reference proteome</keyword>
<dbReference type="GO" id="GO:0000271">
    <property type="term" value="P:polysaccharide biosynthetic process"/>
    <property type="evidence" value="ECO:0007669"/>
    <property type="project" value="TreeGrafter"/>
</dbReference>
<feature type="transmembrane region" description="Helical" evidence="1">
    <location>
        <begin position="199"/>
        <end position="215"/>
    </location>
</feature>
<keyword evidence="1" id="KW-0812">Transmembrane</keyword>
<dbReference type="AlphaFoldDB" id="A0A6B2H173"/>
<comment type="caution">
    <text evidence="3">The sequence shown here is derived from an EMBL/GenBank/DDBJ whole genome shotgun (WGS) entry which is preliminary data.</text>
</comment>
<dbReference type="PANTHER" id="PTHR23028">
    <property type="entry name" value="ACETYLTRANSFERASE"/>
    <property type="match status" value="1"/>
</dbReference>
<organism evidence="3 4">
    <name type="scientific">Pontibacter fetidus</name>
    <dbReference type="NCBI Taxonomy" id="2700082"/>
    <lineage>
        <taxon>Bacteria</taxon>
        <taxon>Pseudomonadati</taxon>
        <taxon>Bacteroidota</taxon>
        <taxon>Cytophagia</taxon>
        <taxon>Cytophagales</taxon>
        <taxon>Hymenobacteraceae</taxon>
        <taxon>Pontibacter</taxon>
    </lineage>
</organism>
<feature type="transmembrane region" description="Helical" evidence="1">
    <location>
        <begin position="316"/>
        <end position="337"/>
    </location>
</feature>
<dbReference type="EMBL" id="JAAEAA010000019">
    <property type="protein sequence ID" value="NDK57039.1"/>
    <property type="molecule type" value="Genomic_DNA"/>
</dbReference>
<feature type="transmembrane region" description="Helical" evidence="1">
    <location>
        <begin position="222"/>
        <end position="240"/>
    </location>
</feature>
<dbReference type="GO" id="GO:0016747">
    <property type="term" value="F:acyltransferase activity, transferring groups other than amino-acyl groups"/>
    <property type="evidence" value="ECO:0007669"/>
    <property type="project" value="InterPro"/>
</dbReference>